<protein>
    <submittedName>
        <fullName evidence="10">PHO91 protein</fullName>
    </submittedName>
</protein>
<feature type="domain" description="EF-hand" evidence="9">
    <location>
        <begin position="775"/>
        <end position="806"/>
    </location>
</feature>
<evidence type="ECO:0000256" key="2">
    <source>
        <dbReference type="ARBA" id="ARBA00022448"/>
    </source>
</evidence>
<evidence type="ECO:0000256" key="3">
    <source>
        <dbReference type="ARBA" id="ARBA00022692"/>
    </source>
</evidence>
<evidence type="ECO:0000256" key="4">
    <source>
        <dbReference type="ARBA" id="ARBA00022837"/>
    </source>
</evidence>
<dbReference type="InterPro" id="IPR002048">
    <property type="entry name" value="EF_hand_dom"/>
</dbReference>
<dbReference type="Gene3D" id="1.10.238.10">
    <property type="entry name" value="EF-hand"/>
    <property type="match status" value="1"/>
</dbReference>
<dbReference type="InterPro" id="IPR004680">
    <property type="entry name" value="Cit_transptr-like_dom"/>
</dbReference>
<feature type="transmembrane region" description="Helical" evidence="8">
    <location>
        <begin position="151"/>
        <end position="177"/>
    </location>
</feature>
<comment type="subcellular location">
    <subcellularLocation>
        <location evidence="1">Membrane</location>
        <topology evidence="1">Multi-pass membrane protein</topology>
    </subcellularLocation>
</comment>
<feature type="transmembrane region" description="Helical" evidence="8">
    <location>
        <begin position="643"/>
        <end position="667"/>
    </location>
</feature>
<keyword evidence="3 8" id="KW-0812">Transmembrane</keyword>
<feature type="transmembrane region" description="Helical" evidence="8">
    <location>
        <begin position="487"/>
        <end position="512"/>
    </location>
</feature>
<feature type="transmembrane region" description="Helical" evidence="8">
    <location>
        <begin position="362"/>
        <end position="383"/>
    </location>
</feature>
<dbReference type="SUPFAM" id="SSF47473">
    <property type="entry name" value="EF-hand"/>
    <property type="match status" value="1"/>
</dbReference>
<evidence type="ECO:0000256" key="5">
    <source>
        <dbReference type="ARBA" id="ARBA00022989"/>
    </source>
</evidence>
<dbReference type="Proteomes" id="UP000649617">
    <property type="component" value="Unassembled WGS sequence"/>
</dbReference>
<evidence type="ECO:0000313" key="10">
    <source>
        <dbReference type="EMBL" id="CAE7330569.1"/>
    </source>
</evidence>
<organism evidence="10 11">
    <name type="scientific">Symbiodinium pilosum</name>
    <name type="common">Dinoflagellate</name>
    <dbReference type="NCBI Taxonomy" id="2952"/>
    <lineage>
        <taxon>Eukaryota</taxon>
        <taxon>Sar</taxon>
        <taxon>Alveolata</taxon>
        <taxon>Dinophyceae</taxon>
        <taxon>Suessiales</taxon>
        <taxon>Symbiodiniaceae</taxon>
        <taxon>Symbiodinium</taxon>
    </lineage>
</organism>
<dbReference type="GO" id="GO:0006817">
    <property type="term" value="P:phosphate ion transport"/>
    <property type="evidence" value="ECO:0007669"/>
    <property type="project" value="TreeGrafter"/>
</dbReference>
<reference evidence="10" key="1">
    <citation type="submission" date="2021-02" db="EMBL/GenBank/DDBJ databases">
        <authorList>
            <person name="Dougan E. K."/>
            <person name="Rhodes N."/>
            <person name="Thang M."/>
            <person name="Chan C."/>
        </authorList>
    </citation>
    <scope>NUCLEOTIDE SEQUENCE</scope>
</reference>
<dbReference type="PROSITE" id="PS00018">
    <property type="entry name" value="EF_HAND_1"/>
    <property type="match status" value="1"/>
</dbReference>
<feature type="transmembrane region" description="Helical" evidence="8">
    <location>
        <begin position="197"/>
        <end position="215"/>
    </location>
</feature>
<dbReference type="OrthoDB" id="408511at2759"/>
<dbReference type="GO" id="GO:0005886">
    <property type="term" value="C:plasma membrane"/>
    <property type="evidence" value="ECO:0007669"/>
    <property type="project" value="TreeGrafter"/>
</dbReference>
<evidence type="ECO:0000256" key="1">
    <source>
        <dbReference type="ARBA" id="ARBA00004141"/>
    </source>
</evidence>
<dbReference type="GO" id="GO:0005315">
    <property type="term" value="F:phosphate transmembrane transporter activity"/>
    <property type="evidence" value="ECO:0007669"/>
    <property type="project" value="TreeGrafter"/>
</dbReference>
<keyword evidence="11" id="KW-1185">Reference proteome</keyword>
<keyword evidence="2" id="KW-0813">Transport</keyword>
<evidence type="ECO:0000256" key="6">
    <source>
        <dbReference type="ARBA" id="ARBA00023136"/>
    </source>
</evidence>
<keyword evidence="6 8" id="KW-0472">Membrane</keyword>
<feature type="transmembrane region" description="Helical" evidence="8">
    <location>
        <begin position="103"/>
        <end position="127"/>
    </location>
</feature>
<feature type="transmembrane region" description="Helical" evidence="8">
    <location>
        <begin position="235"/>
        <end position="257"/>
    </location>
</feature>
<accession>A0A812NPF8</accession>
<feature type="transmembrane region" description="Helical" evidence="8">
    <location>
        <begin position="306"/>
        <end position="323"/>
    </location>
</feature>
<evidence type="ECO:0000256" key="8">
    <source>
        <dbReference type="SAM" id="Phobius"/>
    </source>
</evidence>
<gene>
    <name evidence="10" type="primary">PHO91</name>
    <name evidence="10" type="ORF">SPIL2461_LOCUS7670</name>
</gene>
<sequence length="861" mass="92843">MRFDIRRLTEQSEAFPEEDEGLRFRQFLTVKGPPIFIVAVMLPAFMRTFDLEPQARCALIMLGVLTLSLFELMPLFCVALFIPVLGSICAVFGEARTMLTTSTLLLASFFNQTSFLVLGSLVINAVFEKCGILDYLTSSLLRRWRLDSKSFLLVIMLSTMAACSVLVSGSIVVMAALKPLLMKRGLGQLEVPVIKRLLLGVAFSANTGSILLPISSPVSLITVSLLRDFDHKLSLWTWFFMAAPIAVPVTVASWWVLCYLYPAEHDGEEAVMKTVEEGLEESPEPALSRQVSMSHASEVQMTQGHWFMLAASCLAVLGMTIFAEVLEPVLGHPAILALAVVVLAFGSGFLSRDEFLCLEWDLLAIVGGTNVMALMVRETALAAKGSALMTQAGLIGSLSFWPFTALVISTLLIFGTFCGHQLSGVIALPLLVALGVKLEAAELFAMLCALSIPLGMGMPSCSFDNMASQSLSRSLKRKGAELYVRDYFWSGSATAICGAVLMLTLGFGIGCLQHGIPKPPSEVRRERTPEELEPQVVKENRVLDLFQDLAASSLDVRAQLAMRSLHLPQMPQSILDDGSRSNASNASNASSASGANNSSPSGSLKARGPGPSSLAQASSSAGTEYELHLERRSFLSLKCQSKVMLIFVVFLGLGFCGVDHCLVGNFILGTLKLLTVGGFGFWFLLDWMLIVFNCVNQYSTLTGFGWEVVFTPCSIEDACRIGQVTCLLHAPFVLTLLKAKLSGRSVQSSVQQPAASTVAFLRQKGLVSESPAQWEVDHVFEALDKNRDGIVTATELKEGLAALGCEITDEQVSQLLASAAGSEPGRSEGINRSELGALLTSSQHIISRRASKQVASASSEG</sequence>
<name>A0A812NPF8_SYMPI</name>
<proteinExistence type="predicted"/>
<dbReference type="AlphaFoldDB" id="A0A812NPF8"/>
<dbReference type="InterPro" id="IPR011992">
    <property type="entry name" value="EF-hand-dom_pair"/>
</dbReference>
<evidence type="ECO:0000259" key="9">
    <source>
        <dbReference type="PROSITE" id="PS50222"/>
    </source>
</evidence>
<dbReference type="PANTHER" id="PTHR10283:SF92">
    <property type="entry name" value="LOW-AFFINITY PHOSPHATE TRANSPORTER PHO91"/>
    <property type="match status" value="1"/>
</dbReference>
<feature type="transmembrane region" description="Helical" evidence="8">
    <location>
        <begin position="403"/>
        <end position="436"/>
    </location>
</feature>
<dbReference type="CDD" id="cd00051">
    <property type="entry name" value="EFh"/>
    <property type="match status" value="1"/>
</dbReference>
<evidence type="ECO:0000313" key="11">
    <source>
        <dbReference type="Proteomes" id="UP000649617"/>
    </source>
</evidence>
<evidence type="ECO:0000256" key="7">
    <source>
        <dbReference type="SAM" id="MobiDB-lite"/>
    </source>
</evidence>
<comment type="caution">
    <text evidence="10">The sequence shown here is derived from an EMBL/GenBank/DDBJ whole genome shotgun (WGS) entry which is preliminary data.</text>
</comment>
<dbReference type="PANTHER" id="PTHR10283">
    <property type="entry name" value="SOLUTE CARRIER FAMILY 13 MEMBER"/>
    <property type="match status" value="1"/>
</dbReference>
<feature type="compositionally biased region" description="Low complexity" evidence="7">
    <location>
        <begin position="580"/>
        <end position="603"/>
    </location>
</feature>
<keyword evidence="5 8" id="KW-1133">Transmembrane helix</keyword>
<feature type="region of interest" description="Disordered" evidence="7">
    <location>
        <begin position="574"/>
        <end position="617"/>
    </location>
</feature>
<feature type="transmembrane region" description="Helical" evidence="8">
    <location>
        <begin position="329"/>
        <end position="350"/>
    </location>
</feature>
<keyword evidence="4" id="KW-0106">Calcium</keyword>
<feature type="transmembrane region" description="Helical" evidence="8">
    <location>
        <begin position="58"/>
        <end position="91"/>
    </location>
</feature>
<dbReference type="PROSITE" id="PS50222">
    <property type="entry name" value="EF_HAND_2"/>
    <property type="match status" value="1"/>
</dbReference>
<feature type="transmembrane region" description="Helical" evidence="8">
    <location>
        <begin position="673"/>
        <end position="695"/>
    </location>
</feature>
<dbReference type="Pfam" id="PF03600">
    <property type="entry name" value="CitMHS"/>
    <property type="match status" value="1"/>
</dbReference>
<feature type="transmembrane region" description="Helical" evidence="8">
    <location>
        <begin position="28"/>
        <end position="46"/>
    </location>
</feature>
<dbReference type="InterPro" id="IPR018247">
    <property type="entry name" value="EF_Hand_1_Ca_BS"/>
</dbReference>
<dbReference type="EMBL" id="CAJNIZ010012169">
    <property type="protein sequence ID" value="CAE7330569.1"/>
    <property type="molecule type" value="Genomic_DNA"/>
</dbReference>
<dbReference type="GO" id="GO:0005509">
    <property type="term" value="F:calcium ion binding"/>
    <property type="evidence" value="ECO:0007669"/>
    <property type="project" value="InterPro"/>
</dbReference>
<dbReference type="SMART" id="SM00054">
    <property type="entry name" value="EFh"/>
    <property type="match status" value="1"/>
</dbReference>
<dbReference type="GO" id="GO:0006797">
    <property type="term" value="P:polyphosphate metabolic process"/>
    <property type="evidence" value="ECO:0007669"/>
    <property type="project" value="TreeGrafter"/>
</dbReference>